<keyword evidence="3" id="KW-1185">Reference proteome</keyword>
<dbReference type="VEuPathDB" id="TrichDB:TVAGG3_0248870"/>
<proteinExistence type="predicted"/>
<dbReference type="RefSeq" id="XP_001303593.1">
    <property type="nucleotide sequence ID" value="XM_001303592.1"/>
</dbReference>
<dbReference type="SMR" id="A2FWS0"/>
<dbReference type="KEGG" id="tva:4748350"/>
<accession>A2FWS0</accession>
<gene>
    <name evidence="2" type="ORF">TVAG_142070</name>
</gene>
<dbReference type="OrthoDB" id="10656245at2759"/>
<evidence type="ECO:0000313" key="2">
    <source>
        <dbReference type="EMBL" id="EAX90663.1"/>
    </source>
</evidence>
<feature type="coiled-coil region" evidence="1">
    <location>
        <begin position="398"/>
        <end position="450"/>
    </location>
</feature>
<feature type="coiled-coil region" evidence="1">
    <location>
        <begin position="571"/>
        <end position="605"/>
    </location>
</feature>
<reference evidence="2" key="2">
    <citation type="journal article" date="2007" name="Science">
        <title>Draft genome sequence of the sexually transmitted pathogen Trichomonas vaginalis.</title>
        <authorList>
            <person name="Carlton J.M."/>
            <person name="Hirt R.P."/>
            <person name="Silva J.C."/>
            <person name="Delcher A.L."/>
            <person name="Schatz M."/>
            <person name="Zhao Q."/>
            <person name="Wortman J.R."/>
            <person name="Bidwell S.L."/>
            <person name="Alsmark U.C.M."/>
            <person name="Besteiro S."/>
            <person name="Sicheritz-Ponten T."/>
            <person name="Noel C.J."/>
            <person name="Dacks J.B."/>
            <person name="Foster P.G."/>
            <person name="Simillion C."/>
            <person name="Van de Peer Y."/>
            <person name="Miranda-Saavedra D."/>
            <person name="Barton G.J."/>
            <person name="Westrop G.D."/>
            <person name="Mueller S."/>
            <person name="Dessi D."/>
            <person name="Fiori P.L."/>
            <person name="Ren Q."/>
            <person name="Paulsen I."/>
            <person name="Zhang H."/>
            <person name="Bastida-Corcuera F.D."/>
            <person name="Simoes-Barbosa A."/>
            <person name="Brown M.T."/>
            <person name="Hayes R.D."/>
            <person name="Mukherjee M."/>
            <person name="Okumura C.Y."/>
            <person name="Schneider R."/>
            <person name="Smith A.J."/>
            <person name="Vanacova S."/>
            <person name="Villalvazo M."/>
            <person name="Haas B.J."/>
            <person name="Pertea M."/>
            <person name="Feldblyum T.V."/>
            <person name="Utterback T.R."/>
            <person name="Shu C.L."/>
            <person name="Osoegawa K."/>
            <person name="de Jong P.J."/>
            <person name="Hrdy I."/>
            <person name="Horvathova L."/>
            <person name="Zubacova Z."/>
            <person name="Dolezal P."/>
            <person name="Malik S.B."/>
            <person name="Logsdon J.M. Jr."/>
            <person name="Henze K."/>
            <person name="Gupta A."/>
            <person name="Wang C.C."/>
            <person name="Dunne R.L."/>
            <person name="Upcroft J.A."/>
            <person name="Upcroft P."/>
            <person name="White O."/>
            <person name="Salzberg S.L."/>
            <person name="Tang P."/>
            <person name="Chiu C.-H."/>
            <person name="Lee Y.-S."/>
            <person name="Embley T.M."/>
            <person name="Coombs G.H."/>
            <person name="Mottram J.C."/>
            <person name="Tachezy J."/>
            <person name="Fraser-Liggett C.M."/>
            <person name="Johnson P.J."/>
        </authorList>
    </citation>
    <scope>NUCLEOTIDE SEQUENCE [LARGE SCALE GENOMIC DNA]</scope>
    <source>
        <strain evidence="2">G3</strain>
    </source>
</reference>
<dbReference type="InParanoid" id="A2FWS0"/>
<protein>
    <submittedName>
        <fullName evidence="2">Uncharacterized protein</fullName>
    </submittedName>
</protein>
<name>A2FWS0_TRIV3</name>
<keyword evidence="1" id="KW-0175">Coiled coil</keyword>
<dbReference type="EMBL" id="DS114091">
    <property type="protein sequence ID" value="EAX90663.1"/>
    <property type="molecule type" value="Genomic_DNA"/>
</dbReference>
<evidence type="ECO:0000313" key="3">
    <source>
        <dbReference type="Proteomes" id="UP000001542"/>
    </source>
</evidence>
<dbReference type="Proteomes" id="UP000001542">
    <property type="component" value="Unassembled WGS sequence"/>
</dbReference>
<organism evidence="2 3">
    <name type="scientific">Trichomonas vaginalis (strain ATCC PRA-98 / G3)</name>
    <dbReference type="NCBI Taxonomy" id="412133"/>
    <lineage>
        <taxon>Eukaryota</taxon>
        <taxon>Metamonada</taxon>
        <taxon>Parabasalia</taxon>
        <taxon>Trichomonadida</taxon>
        <taxon>Trichomonadidae</taxon>
        <taxon>Trichomonas</taxon>
    </lineage>
</organism>
<sequence length="998" mass="113283">MLLSPPRASITPKLLSTRSSMSVQSLGDPVLPPITGNKIITQKLPYEESELKKFGTVAYTADIGLMMQIKQEMTKLVGLSTKLINDNEATPDIQQHLSPVIEELSRNFDVFYRAGMHYFTQYYKIQQSAKANQVISSASCRIPIQTFNISWEDTKKIIDIYTESHPPPHAQEIRSKFNGIRNSLTFIQKSNEQRKNPSASLDNCINSLMILLDNLSSHVETLFTQQAFPHFETDLLSSYANDVQSFKKIILTAFSNEFIHAGIPTIQLTRLKNMITSNCSSIIDSLKMAFIFPDQMQTINNSKETLQKLLDSAIEKLSVPFAVIKPLDPGSISSRAPAPSLSVITAMENANAERKKHMSMDLMTKSIHNFIKTVEPFVGDIDETDNLWQVLDSLQIPVIDAFNQIKEQQDKIQELKSQMKEDVVLYTQKKTFLEQRVSFLQQSIEEKQKMLLDSQMKSKEQDNSNSKLNSDICNLQGRINVMTNPGDPIELRNSIRESLYSLLNILHPEESTTIEESDNSIKEVMSKVVNDTRSLFNEKSRLQLISNAHDEFVKEISGLFGINSNKTAEIIESIKKINQEKDEKIKSLEDEINRLNGEINQFSDVNEIKPTAENEKILDLGTKKIKDLTEKLSKLIKSHDDFTTIVDKNLRVISGILSSTLKDNTAARIESIKGQPEQNVVDLFQLLHKQSNSLQPLIDALIASSEERQNVTEIYKSKYKSLSNRIVEELKIEDPPEHLDELGNAVIDAIRRIEDPYKIKIQDLESKIGDYLVQVRIIYARLCAITHKEVKEGDIAKLLNEITDLLSIVQDNLKFDDSLTSVKKSDLSLLRQTLEMIHVTLRKEAIKMDPDIDEEKDISKLSAIELTGRINNYVDIVTSPSYTMEYVSSKDIKKILAPVIETFDRKENPPLNILATTQTEFMKMYNTLNSLNDFYSKVATAKKFVDDNAENFEVQFPTMMTEISSSLENAAKNISHPPLLNSLIRLTQIIQFFVSHMV</sequence>
<dbReference type="VEuPathDB" id="TrichDB:TVAG_142070"/>
<reference evidence="2" key="1">
    <citation type="submission" date="2006-10" db="EMBL/GenBank/DDBJ databases">
        <authorList>
            <person name="Amadeo P."/>
            <person name="Zhao Q."/>
            <person name="Wortman J."/>
            <person name="Fraser-Liggett C."/>
            <person name="Carlton J."/>
        </authorList>
    </citation>
    <scope>NUCLEOTIDE SEQUENCE</scope>
    <source>
        <strain evidence="2">G3</strain>
    </source>
</reference>
<dbReference type="AlphaFoldDB" id="A2FWS0"/>
<evidence type="ECO:0000256" key="1">
    <source>
        <dbReference type="SAM" id="Coils"/>
    </source>
</evidence>